<dbReference type="Gene3D" id="3.10.450.50">
    <property type="match status" value="1"/>
</dbReference>
<dbReference type="InterPro" id="IPR004027">
    <property type="entry name" value="SEC_C_motif"/>
</dbReference>
<dbReference type="EMBL" id="SLWM01000044">
    <property type="protein sequence ID" value="TCO08621.1"/>
    <property type="molecule type" value="Genomic_DNA"/>
</dbReference>
<accession>A0ABY2B6X4</accession>
<reference evidence="1 2" key="1">
    <citation type="journal article" date="2015" name="Stand. Genomic Sci.">
        <title>Genomic Encyclopedia of Bacterial and Archaeal Type Strains, Phase III: the genomes of soil and plant-associated and newly described type strains.</title>
        <authorList>
            <person name="Whitman W.B."/>
            <person name="Woyke T."/>
            <person name="Klenk H.P."/>
            <person name="Zhou Y."/>
            <person name="Lilburn T.G."/>
            <person name="Beck B.J."/>
            <person name="De Vos P."/>
            <person name="Vandamme P."/>
            <person name="Eisen J.A."/>
            <person name="Garrity G."/>
            <person name="Hugenholtz P."/>
            <person name="Kyrpides N.C."/>
        </authorList>
    </citation>
    <scope>NUCLEOTIDE SEQUENCE [LARGE SCALE GENOMIC DNA]</scope>
    <source>
        <strain evidence="1 2">VKM Ac-2538</strain>
    </source>
</reference>
<organism evidence="1 2">
    <name type="scientific">Kribbella orskensis</name>
    <dbReference type="NCBI Taxonomy" id="2512216"/>
    <lineage>
        <taxon>Bacteria</taxon>
        <taxon>Bacillati</taxon>
        <taxon>Actinomycetota</taxon>
        <taxon>Actinomycetes</taxon>
        <taxon>Propionibacteriales</taxon>
        <taxon>Kribbellaceae</taxon>
        <taxon>Kribbella</taxon>
    </lineage>
</organism>
<comment type="caution">
    <text evidence="1">The sequence shown here is derived from an EMBL/GenBank/DDBJ whole genome shotgun (WGS) entry which is preliminary data.</text>
</comment>
<keyword evidence="2" id="KW-1185">Reference proteome</keyword>
<proteinExistence type="predicted"/>
<sequence>MERPIADEIRTYRTEKPLDRCAVLLDAAQDHLQDGDVEQAVVIWKELVFKGGEYADSARLNYAEHLFDEYEDDDAYAQLDAVLEPWRIFSKSWLRAVEMVEQHDPELALYLCTLAIECVTREDAGIPARASRLLHLAATCRRLRWEAGIRLTDTDLLAKIGHLEKRQKELRLRAIINEPKVVERRLHFWARELLESLDRPSGTGIPLERPAAYYLKVERVLRAQDGGRVVAAQLEGADWTRLVELADNAKHTDDLPNIVSGYDQGTVVEWPPGRNQACWCGSGTKYKKCCGANRPPP</sequence>
<dbReference type="RefSeq" id="WP_132197406.1">
    <property type="nucleotide sequence ID" value="NZ_SLWM01000044.1"/>
</dbReference>
<gene>
    <name evidence="1" type="ORF">EV644_14417</name>
</gene>
<dbReference type="SUPFAM" id="SSF103642">
    <property type="entry name" value="Sec-C motif"/>
    <property type="match status" value="1"/>
</dbReference>
<name>A0ABY2B6X4_9ACTN</name>
<dbReference type="Pfam" id="PF02810">
    <property type="entry name" value="SEC-C"/>
    <property type="match status" value="1"/>
</dbReference>
<protein>
    <submittedName>
        <fullName evidence="1">SEC-C motif-containing protein</fullName>
    </submittedName>
</protein>
<evidence type="ECO:0000313" key="1">
    <source>
        <dbReference type="EMBL" id="TCO08621.1"/>
    </source>
</evidence>
<dbReference type="Proteomes" id="UP000295818">
    <property type="component" value="Unassembled WGS sequence"/>
</dbReference>
<evidence type="ECO:0000313" key="2">
    <source>
        <dbReference type="Proteomes" id="UP000295818"/>
    </source>
</evidence>